<feature type="chain" id="PRO_5002718209" evidence="1">
    <location>
        <begin position="19"/>
        <end position="131"/>
    </location>
</feature>
<accession>A7YXQ0</accession>
<dbReference type="EMBL" id="EF134065">
    <property type="protein sequence ID" value="ABV22179.1"/>
    <property type="molecule type" value="mRNA"/>
</dbReference>
<reference evidence="2" key="1">
    <citation type="journal article" date="2007" name="Proc. Natl. Acad. Sci. U.S.A.">
        <title>Spliced leader RNA trans-splicing in dinoflagellates.</title>
        <authorList>
            <person name="Zhang H."/>
            <person name="Hou Y."/>
            <person name="Miranda L."/>
            <person name="Campbell D.A."/>
            <person name="Sturm N.R."/>
            <person name="Gaasterland T."/>
            <person name="Lin S."/>
        </authorList>
    </citation>
    <scope>NUCLEOTIDE SEQUENCE</scope>
    <source>
        <strain evidence="2">Pch_cDNA34</strain>
    </source>
</reference>
<dbReference type="AlphaFoldDB" id="A7YXQ0"/>
<evidence type="ECO:0000313" key="2">
    <source>
        <dbReference type="EMBL" id="ABV22179.1"/>
    </source>
</evidence>
<organism evidence="2">
    <name type="scientific">Perkinsus chesapeaki</name>
    <name type="common">Clam parasite</name>
    <name type="synonym">Perkinsus andrewsi</name>
    <dbReference type="NCBI Taxonomy" id="330153"/>
    <lineage>
        <taxon>Eukaryota</taxon>
        <taxon>Sar</taxon>
        <taxon>Alveolata</taxon>
        <taxon>Perkinsozoa</taxon>
        <taxon>Perkinsea</taxon>
        <taxon>Perkinsida</taxon>
        <taxon>Perkinsidae</taxon>
        <taxon>Perkinsus</taxon>
    </lineage>
</organism>
<feature type="signal peptide" evidence="1">
    <location>
        <begin position="1"/>
        <end position="18"/>
    </location>
</feature>
<proteinExistence type="evidence at transcript level"/>
<name>A7YXQ0_PERCH</name>
<sequence length="131" mass="12876">MRCTILSVSMLALSAVAAGTSCPTGDAQCAAEREGSYCKAYAAGQAEGVCQYTDTPCSCATTAPPTPTGSGCADGDAFCQQQTGDMGSYCKAAYQPPPGNVCQGSDVTCTCGSTTSVPTTGGPTSSAPTTA</sequence>
<evidence type="ECO:0000256" key="1">
    <source>
        <dbReference type="SAM" id="SignalP"/>
    </source>
</evidence>
<keyword evidence="1" id="KW-0732">Signal</keyword>
<protein>
    <submittedName>
        <fullName evidence="2">Uncharacterized protein</fullName>
    </submittedName>
</protein>
<dbReference type="PROSITE" id="PS51257">
    <property type="entry name" value="PROKAR_LIPOPROTEIN"/>
    <property type="match status" value="1"/>
</dbReference>